<evidence type="ECO:0000313" key="3">
    <source>
        <dbReference type="Proteomes" id="UP001064087"/>
    </source>
</evidence>
<dbReference type="EMBL" id="CP106738">
    <property type="protein sequence ID" value="UXX83844.1"/>
    <property type="molecule type" value="Genomic_DNA"/>
</dbReference>
<dbReference type="PANTHER" id="PTHR23088">
    <property type="entry name" value="NITRILASE-RELATED"/>
    <property type="match status" value="1"/>
</dbReference>
<name>A0ABY6DDC0_9RHOB</name>
<protein>
    <submittedName>
        <fullName evidence="2">Carbon-nitrogen hydrolase family protein</fullName>
    </submittedName>
</protein>
<dbReference type="Proteomes" id="UP001064087">
    <property type="component" value="Chromosome"/>
</dbReference>
<dbReference type="InterPro" id="IPR036526">
    <property type="entry name" value="C-N_Hydrolase_sf"/>
</dbReference>
<dbReference type="CDD" id="cd07576">
    <property type="entry name" value="R-amidase_like"/>
    <property type="match status" value="1"/>
</dbReference>
<keyword evidence="2" id="KW-0378">Hydrolase</keyword>
<proteinExistence type="predicted"/>
<dbReference type="PROSITE" id="PS50263">
    <property type="entry name" value="CN_HYDROLASE"/>
    <property type="match status" value="1"/>
</dbReference>
<organism evidence="2 3">
    <name type="scientific">Roseovarius pelagicus</name>
    <dbReference type="NCBI Taxonomy" id="2980108"/>
    <lineage>
        <taxon>Bacteria</taxon>
        <taxon>Pseudomonadati</taxon>
        <taxon>Pseudomonadota</taxon>
        <taxon>Alphaproteobacteria</taxon>
        <taxon>Rhodobacterales</taxon>
        <taxon>Roseobacteraceae</taxon>
        <taxon>Roseovarius</taxon>
    </lineage>
</organism>
<dbReference type="Pfam" id="PF00795">
    <property type="entry name" value="CN_hydrolase"/>
    <property type="match status" value="1"/>
</dbReference>
<evidence type="ECO:0000313" key="2">
    <source>
        <dbReference type="EMBL" id="UXX83844.1"/>
    </source>
</evidence>
<dbReference type="PANTHER" id="PTHR23088:SF27">
    <property type="entry name" value="DEAMINATED GLUTATHIONE AMIDASE"/>
    <property type="match status" value="1"/>
</dbReference>
<keyword evidence="3" id="KW-1185">Reference proteome</keyword>
<dbReference type="GO" id="GO:0016787">
    <property type="term" value="F:hydrolase activity"/>
    <property type="evidence" value="ECO:0007669"/>
    <property type="project" value="UniProtKB-KW"/>
</dbReference>
<gene>
    <name evidence="2" type="ORF">N7U68_04070</name>
</gene>
<reference evidence="2" key="1">
    <citation type="submission" date="2022-10" db="EMBL/GenBank/DDBJ databases">
        <title>Roseovarius pelagicus sp. nov., isolated from Arctic seawater.</title>
        <authorList>
            <person name="Hong Y.W."/>
            <person name="Hwang C.Y."/>
        </authorList>
    </citation>
    <scope>NUCLEOTIDE SEQUENCE</scope>
    <source>
        <strain evidence="2">HL-MP18</strain>
    </source>
</reference>
<dbReference type="Gene3D" id="3.60.110.10">
    <property type="entry name" value="Carbon-nitrogen hydrolase"/>
    <property type="match status" value="1"/>
</dbReference>
<dbReference type="SUPFAM" id="SSF56317">
    <property type="entry name" value="Carbon-nitrogen hydrolase"/>
    <property type="match status" value="1"/>
</dbReference>
<sequence>MKLAMFQMSAIGDHATRPARIKDAMQTASDNGADLLIAPELALSGYGRGAAFDDLTQEADGNWSRELTEIARSLGISLIAGFPETRDGTHHISALAIDARSDAAPVIYRKTCLYGDYEKQHFVSPGPSTIIADLGGLRVGILICFDIEFPENARRLARAGAQLIAVPTALPQGASGAFIAQHVIRTRAFENQIFIAYANHADSDEAFTYQGCSSIAAPDGAVLAQAPETGDALLYAEITPEAYEAGRAENPYLADSETLGLHG</sequence>
<dbReference type="InterPro" id="IPR044083">
    <property type="entry name" value="RamA-like"/>
</dbReference>
<dbReference type="RefSeq" id="WP_263048317.1">
    <property type="nucleotide sequence ID" value="NZ_CP106738.1"/>
</dbReference>
<accession>A0ABY6DDC0</accession>
<feature type="domain" description="CN hydrolase" evidence="1">
    <location>
        <begin position="1"/>
        <end position="240"/>
    </location>
</feature>
<evidence type="ECO:0000259" key="1">
    <source>
        <dbReference type="PROSITE" id="PS50263"/>
    </source>
</evidence>
<dbReference type="InterPro" id="IPR003010">
    <property type="entry name" value="C-N_Hydrolase"/>
</dbReference>